<dbReference type="SMART" id="SM01120">
    <property type="entry name" value="Dak2"/>
    <property type="match status" value="1"/>
</dbReference>
<dbReference type="HOGENOM" id="CLU_017054_6_0_1"/>
<dbReference type="InterPro" id="IPR004006">
    <property type="entry name" value="DhaK_dom"/>
</dbReference>
<feature type="domain" description="DhaK" evidence="12">
    <location>
        <begin position="1"/>
        <end position="304"/>
    </location>
</feature>
<dbReference type="GO" id="GO:0019588">
    <property type="term" value="P:anaerobic glycerol catabolic process"/>
    <property type="evidence" value="ECO:0007669"/>
    <property type="project" value="UniProtKB-UniPathway"/>
</dbReference>
<reference evidence="14" key="1">
    <citation type="submission" date="2005-09" db="EMBL/GenBank/DDBJ databases">
        <title>Annotation of the Aspergillus terreus NIH2624 genome.</title>
        <authorList>
            <person name="Birren B.W."/>
            <person name="Lander E.S."/>
            <person name="Galagan J.E."/>
            <person name="Nusbaum C."/>
            <person name="Devon K."/>
            <person name="Henn M."/>
            <person name="Ma L.-J."/>
            <person name="Jaffe D.B."/>
            <person name="Butler J."/>
            <person name="Alvarez P."/>
            <person name="Gnerre S."/>
            <person name="Grabherr M."/>
            <person name="Kleber M."/>
            <person name="Mauceli E.W."/>
            <person name="Brockman W."/>
            <person name="Rounsley S."/>
            <person name="Young S.K."/>
            <person name="LaButti K."/>
            <person name="Pushparaj V."/>
            <person name="DeCaprio D."/>
            <person name="Crawford M."/>
            <person name="Koehrsen M."/>
            <person name="Engels R."/>
            <person name="Montgomery P."/>
            <person name="Pearson M."/>
            <person name="Howarth C."/>
            <person name="Larson L."/>
            <person name="Luoma S."/>
            <person name="White J."/>
            <person name="Alvarado L."/>
            <person name="Kodira C.D."/>
            <person name="Zeng Q."/>
            <person name="Oleary S."/>
            <person name="Yandava C."/>
            <person name="Denning D.W."/>
            <person name="Nierman W.C."/>
            <person name="Milne T."/>
            <person name="Madden K."/>
        </authorList>
    </citation>
    <scope>NUCLEOTIDE SEQUENCE [LARGE SCALE GENOMIC DNA]</scope>
    <source>
        <strain evidence="14">NIH 2624 / FGSC A1156</strain>
    </source>
</reference>
<dbReference type="InterPro" id="IPR004007">
    <property type="entry name" value="DhaL_dom"/>
</dbReference>
<comment type="catalytic activity">
    <reaction evidence="9">
        <text>D-glyceraldehyde + ATP = D-glyceraldehyde 3-phosphate + ADP + H(+)</text>
        <dbReference type="Rhea" id="RHEA:13941"/>
        <dbReference type="ChEBI" id="CHEBI:15378"/>
        <dbReference type="ChEBI" id="CHEBI:17378"/>
        <dbReference type="ChEBI" id="CHEBI:30616"/>
        <dbReference type="ChEBI" id="CHEBI:59776"/>
        <dbReference type="ChEBI" id="CHEBI:456216"/>
        <dbReference type="EC" id="2.7.1.28"/>
    </reaction>
</comment>
<dbReference type="AlphaFoldDB" id="Q0CRT9"/>
<feature type="domain" description="DhaL" evidence="11">
    <location>
        <begin position="341"/>
        <end position="545"/>
    </location>
</feature>
<dbReference type="eggNOG" id="KOG2426">
    <property type="taxonomic scope" value="Eukaryota"/>
</dbReference>
<evidence type="ECO:0000256" key="5">
    <source>
        <dbReference type="ARBA" id="ARBA00022741"/>
    </source>
</evidence>
<comment type="catalytic activity">
    <reaction evidence="10">
        <text>dihydroxyacetone + ATP = dihydroxyacetone phosphate + ADP + H(+)</text>
        <dbReference type="Rhea" id="RHEA:15773"/>
        <dbReference type="ChEBI" id="CHEBI:15378"/>
        <dbReference type="ChEBI" id="CHEBI:16016"/>
        <dbReference type="ChEBI" id="CHEBI:30616"/>
        <dbReference type="ChEBI" id="CHEBI:57642"/>
        <dbReference type="ChEBI" id="CHEBI:456216"/>
        <dbReference type="EC" id="2.7.1.29"/>
    </reaction>
</comment>
<dbReference type="GO" id="GO:0050354">
    <property type="term" value="F:triokinase activity"/>
    <property type="evidence" value="ECO:0007669"/>
    <property type="project" value="UniProtKB-EC"/>
</dbReference>
<dbReference type="FunFam" id="3.30.1180.20:FF:000001">
    <property type="entry name" value="Dihydroxyacetone kinase 1"/>
    <property type="match status" value="1"/>
</dbReference>
<evidence type="ECO:0000313" key="14">
    <source>
        <dbReference type="Proteomes" id="UP000007963"/>
    </source>
</evidence>
<dbReference type="GeneID" id="4318141"/>
<protein>
    <recommendedName>
        <fullName evidence="15">Dihydroxyacetone kinase</fullName>
    </recommendedName>
</protein>
<gene>
    <name evidence="13" type="ORF">ATEG_03595</name>
</gene>
<dbReference type="SUPFAM" id="SSF101473">
    <property type="entry name" value="DhaL-like"/>
    <property type="match status" value="1"/>
</dbReference>
<dbReference type="InterPro" id="IPR036117">
    <property type="entry name" value="DhaL_dom_sf"/>
</dbReference>
<evidence type="ECO:0000256" key="2">
    <source>
        <dbReference type="ARBA" id="ARBA00004778"/>
    </source>
</evidence>
<dbReference type="PROSITE" id="PS51481">
    <property type="entry name" value="DHAK"/>
    <property type="match status" value="1"/>
</dbReference>
<keyword evidence="6" id="KW-0418">Kinase</keyword>
<dbReference type="FunFam" id="1.25.40.340:FF:000001">
    <property type="entry name" value="Dihydroxyacetone kinase 1"/>
    <property type="match status" value="1"/>
</dbReference>
<dbReference type="Pfam" id="PF02734">
    <property type="entry name" value="Dak2"/>
    <property type="match status" value="1"/>
</dbReference>
<dbReference type="GO" id="GO:0005829">
    <property type="term" value="C:cytosol"/>
    <property type="evidence" value="ECO:0007669"/>
    <property type="project" value="TreeGrafter"/>
</dbReference>
<dbReference type="Pfam" id="PF02733">
    <property type="entry name" value="Dak1"/>
    <property type="match status" value="1"/>
</dbReference>
<dbReference type="Proteomes" id="UP000007963">
    <property type="component" value="Unassembled WGS sequence"/>
</dbReference>
<sequence>MALGKHFINDIDAPVDRALRAQLARDPALRLLESEKELPVVFRQQAPESQKVILLSGGGSGHEPAHAGYLGEALVIVKNYTGDRLNFGLAVEKAKADGRAVNVVVVGDDVSIEHPGLVGRRGLAGVVFVHKVAGGAAAKGANLAQVTHLAQTAADSLITVGVSLDRCSVPQRANQEPLPFRELEYGMGIHNEPGVQRSTIQTLKETVSIVIRMLTRPSSQRWYPQQRQEMALMVNSLGGLSVLELNVIADELTSQLRHENFSIKRIVCGTFVSSLDGPGFSATLLGLNEEIDELLGAPTTAPAWPSCSKAYLDGLEGRMVKPIAVVGDASSADPLYTVSGLVVDKVITAVGQSITKTEPLITRYDTIAGDGDCGETLLNGVNAIIHGLKYSPGDILDLSLVLRRIASIVEQSMGGTSGAIYAIFFNAVSNAISTRNFAISFADRLAYAISQALQDGLVELYRYTPARQGHRTLMDALIPFVATFAAEQDLDKACAAAVAGAESTRSLTPTLGRASYVSRNHFVAEGGLPDPGAIGVASIVNGIKDGLSQN</sequence>
<comment type="pathway">
    <text evidence="2">Polyol metabolism; glycerol fermentation; glycerone phosphate from glycerol (oxidative route): step 2/2.</text>
</comment>
<proteinExistence type="inferred from homology"/>
<keyword evidence="7" id="KW-0319">Glycerol metabolism</keyword>
<dbReference type="PANTHER" id="PTHR28629:SF4">
    <property type="entry name" value="TRIOKINASE_FMN CYCLASE"/>
    <property type="match status" value="1"/>
</dbReference>
<comment type="similarity">
    <text evidence="3">Belongs to the dihydroxyacetone kinase (DAK) family.</text>
</comment>
<comment type="function">
    <text evidence="1">Catalyzes both the phosphorylation of dihydroxyacetone and of glyceraldehyde.</text>
</comment>
<evidence type="ECO:0000313" key="13">
    <source>
        <dbReference type="EMBL" id="EAU35397.1"/>
    </source>
</evidence>
<dbReference type="Gene3D" id="3.40.50.10440">
    <property type="entry name" value="Dihydroxyacetone kinase, domain 1"/>
    <property type="match status" value="2"/>
</dbReference>
<dbReference type="EMBL" id="CH476598">
    <property type="protein sequence ID" value="EAU35397.1"/>
    <property type="molecule type" value="Genomic_DNA"/>
</dbReference>
<dbReference type="GO" id="GO:0004371">
    <property type="term" value="F:glycerone kinase activity"/>
    <property type="evidence" value="ECO:0007669"/>
    <property type="project" value="UniProtKB-EC"/>
</dbReference>
<evidence type="ECO:0000256" key="8">
    <source>
        <dbReference type="ARBA" id="ARBA00022840"/>
    </source>
</evidence>
<evidence type="ECO:0000256" key="6">
    <source>
        <dbReference type="ARBA" id="ARBA00022777"/>
    </source>
</evidence>
<evidence type="ECO:0000256" key="3">
    <source>
        <dbReference type="ARBA" id="ARBA00008757"/>
    </source>
</evidence>
<evidence type="ECO:0000259" key="11">
    <source>
        <dbReference type="PROSITE" id="PS51480"/>
    </source>
</evidence>
<evidence type="ECO:0000256" key="1">
    <source>
        <dbReference type="ARBA" id="ARBA00003264"/>
    </source>
</evidence>
<dbReference type="InterPro" id="IPR050861">
    <property type="entry name" value="Dihydroxyacetone_Kinase"/>
</dbReference>
<dbReference type="SUPFAM" id="SSF82549">
    <property type="entry name" value="DAK1/DegV-like"/>
    <property type="match status" value="1"/>
</dbReference>
<dbReference type="OrthoDB" id="1724672at2759"/>
<dbReference type="Gene3D" id="3.30.1180.20">
    <property type="entry name" value="Dihydroxyacetone kinase, domain 2"/>
    <property type="match status" value="1"/>
</dbReference>
<evidence type="ECO:0000259" key="12">
    <source>
        <dbReference type="PROSITE" id="PS51481"/>
    </source>
</evidence>
<dbReference type="GO" id="GO:0005524">
    <property type="term" value="F:ATP binding"/>
    <property type="evidence" value="ECO:0007669"/>
    <property type="project" value="UniProtKB-KW"/>
</dbReference>
<evidence type="ECO:0008006" key="15">
    <source>
        <dbReference type="Google" id="ProtNLM"/>
    </source>
</evidence>
<keyword evidence="4" id="KW-0808">Transferase</keyword>
<name>Q0CRT9_ASPTN</name>
<dbReference type="Gene3D" id="1.25.40.340">
    <property type="match status" value="1"/>
</dbReference>
<dbReference type="OMA" id="CGLCLKT"/>
<organism evidence="13 14">
    <name type="scientific">Aspergillus terreus (strain NIH 2624 / FGSC A1156)</name>
    <dbReference type="NCBI Taxonomy" id="341663"/>
    <lineage>
        <taxon>Eukaryota</taxon>
        <taxon>Fungi</taxon>
        <taxon>Dikarya</taxon>
        <taxon>Ascomycota</taxon>
        <taxon>Pezizomycotina</taxon>
        <taxon>Eurotiomycetes</taxon>
        <taxon>Eurotiomycetidae</taxon>
        <taxon>Eurotiales</taxon>
        <taxon>Aspergillaceae</taxon>
        <taxon>Aspergillus</taxon>
        <taxon>Aspergillus subgen. Circumdati</taxon>
    </lineage>
</organism>
<evidence type="ECO:0000256" key="4">
    <source>
        <dbReference type="ARBA" id="ARBA00022679"/>
    </source>
</evidence>
<dbReference type="PANTHER" id="PTHR28629">
    <property type="entry name" value="TRIOKINASE/FMN CYCLASE"/>
    <property type="match status" value="1"/>
</dbReference>
<dbReference type="UniPathway" id="UPA00617">
    <property type="reaction ID" value="UER00669"/>
</dbReference>
<evidence type="ECO:0000256" key="10">
    <source>
        <dbReference type="ARBA" id="ARBA00048898"/>
    </source>
</evidence>
<keyword evidence="5" id="KW-0547">Nucleotide-binding</keyword>
<dbReference type="RefSeq" id="XP_001212773.1">
    <property type="nucleotide sequence ID" value="XM_001212773.1"/>
</dbReference>
<dbReference type="STRING" id="341663.Q0CRT9"/>
<accession>Q0CRT9</accession>
<keyword evidence="8" id="KW-0067">ATP-binding</keyword>
<evidence type="ECO:0000256" key="7">
    <source>
        <dbReference type="ARBA" id="ARBA00022798"/>
    </source>
</evidence>
<dbReference type="VEuPathDB" id="FungiDB:ATEG_03595"/>
<dbReference type="PROSITE" id="PS51480">
    <property type="entry name" value="DHAL"/>
    <property type="match status" value="1"/>
</dbReference>
<evidence type="ECO:0000256" key="9">
    <source>
        <dbReference type="ARBA" id="ARBA00047974"/>
    </source>
</evidence>